<dbReference type="EMBL" id="LAZR01013752">
    <property type="protein sequence ID" value="KKM20511.1"/>
    <property type="molecule type" value="Genomic_DNA"/>
</dbReference>
<feature type="region of interest" description="Disordered" evidence="1">
    <location>
        <begin position="1"/>
        <end position="25"/>
    </location>
</feature>
<comment type="caution">
    <text evidence="2">The sequence shown here is derived from an EMBL/GenBank/DDBJ whole genome shotgun (WGS) entry which is preliminary data.</text>
</comment>
<reference evidence="2" key="1">
    <citation type="journal article" date="2015" name="Nature">
        <title>Complex archaea that bridge the gap between prokaryotes and eukaryotes.</title>
        <authorList>
            <person name="Spang A."/>
            <person name="Saw J.H."/>
            <person name="Jorgensen S.L."/>
            <person name="Zaremba-Niedzwiedzka K."/>
            <person name="Martijn J."/>
            <person name="Lind A.E."/>
            <person name="van Eijk R."/>
            <person name="Schleper C."/>
            <person name="Guy L."/>
            <person name="Ettema T.J."/>
        </authorList>
    </citation>
    <scope>NUCLEOTIDE SEQUENCE</scope>
</reference>
<sequence>MAKDTKKAEAKDAKGESSRGRAIILPNGEKRADYCRKQYEKYEAQKKAGKFEGSTRGQVVKDLADMGHEVPYQVVLQATKAKKDENGKGTKGKGTEKAA</sequence>
<organism evidence="2">
    <name type="scientific">marine sediment metagenome</name>
    <dbReference type="NCBI Taxonomy" id="412755"/>
    <lineage>
        <taxon>unclassified sequences</taxon>
        <taxon>metagenomes</taxon>
        <taxon>ecological metagenomes</taxon>
    </lineage>
</organism>
<proteinExistence type="predicted"/>
<gene>
    <name evidence="2" type="ORF">LCGC14_1644750</name>
</gene>
<protein>
    <submittedName>
        <fullName evidence="2">Uncharacterized protein</fullName>
    </submittedName>
</protein>
<evidence type="ECO:0000313" key="2">
    <source>
        <dbReference type="EMBL" id="KKM20511.1"/>
    </source>
</evidence>
<feature type="compositionally biased region" description="Basic and acidic residues" evidence="1">
    <location>
        <begin position="81"/>
        <end position="99"/>
    </location>
</feature>
<feature type="compositionally biased region" description="Basic and acidic residues" evidence="1">
    <location>
        <begin position="1"/>
        <end position="19"/>
    </location>
</feature>
<dbReference type="AlphaFoldDB" id="A0A0F9HYL9"/>
<feature type="region of interest" description="Disordered" evidence="1">
    <location>
        <begin position="77"/>
        <end position="99"/>
    </location>
</feature>
<name>A0A0F9HYL9_9ZZZZ</name>
<accession>A0A0F9HYL9</accession>
<evidence type="ECO:0000256" key="1">
    <source>
        <dbReference type="SAM" id="MobiDB-lite"/>
    </source>
</evidence>